<dbReference type="EMBL" id="JAUMJH010000030">
    <property type="protein sequence ID" value="MDO3658002.1"/>
    <property type="molecule type" value="Genomic_DNA"/>
</dbReference>
<dbReference type="RefSeq" id="WP_155765786.1">
    <property type="nucleotide sequence ID" value="NZ_JAKZGC010000005.1"/>
</dbReference>
<feature type="region of interest" description="Disordered" evidence="1">
    <location>
        <begin position="15"/>
        <end position="50"/>
    </location>
</feature>
<name>A0ABT8UY71_9GAMM</name>
<evidence type="ECO:0000313" key="2">
    <source>
        <dbReference type="EMBL" id="MDO3658002.1"/>
    </source>
</evidence>
<comment type="caution">
    <text evidence="2">The sequence shown here is derived from an EMBL/GenBank/DDBJ whole genome shotgun (WGS) entry which is preliminary data.</text>
</comment>
<proteinExistence type="predicted"/>
<accession>A0ABT8UY71</accession>
<gene>
    <name evidence="2" type="ORF">Q3V53_12515</name>
</gene>
<evidence type="ECO:0000256" key="1">
    <source>
        <dbReference type="SAM" id="MobiDB-lite"/>
    </source>
</evidence>
<sequence>MTIEVGMGTSKYFELTRKREHKSKARNSPLPKAKQNYLEAEKALKEYDKE</sequence>
<keyword evidence="3" id="KW-1185">Reference proteome</keyword>
<reference evidence="2 3" key="1">
    <citation type="submission" date="2023-07" db="EMBL/GenBank/DDBJ databases">
        <title>A novel proteolytic Acinetobacter species.</title>
        <authorList>
            <person name="Nemec A."/>
            <person name="Radolfova-Krizova L."/>
        </authorList>
    </citation>
    <scope>NUCLEOTIDE SEQUENCE [LARGE SCALE GENOMIC DNA]</scope>
    <source>
        <strain evidence="2 3">NIPH 1865</strain>
    </source>
</reference>
<organism evidence="2 3">
    <name type="scientific">Acinetobacter genomosp. 15BJ</name>
    <dbReference type="NCBI Taxonomy" id="106651"/>
    <lineage>
        <taxon>Bacteria</taxon>
        <taxon>Pseudomonadati</taxon>
        <taxon>Pseudomonadota</taxon>
        <taxon>Gammaproteobacteria</taxon>
        <taxon>Moraxellales</taxon>
        <taxon>Moraxellaceae</taxon>
        <taxon>Acinetobacter</taxon>
    </lineage>
</organism>
<evidence type="ECO:0008006" key="4">
    <source>
        <dbReference type="Google" id="ProtNLM"/>
    </source>
</evidence>
<dbReference type="Proteomes" id="UP001168902">
    <property type="component" value="Unassembled WGS sequence"/>
</dbReference>
<evidence type="ECO:0000313" key="3">
    <source>
        <dbReference type="Proteomes" id="UP001168902"/>
    </source>
</evidence>
<protein>
    <recommendedName>
        <fullName evidence="4">Integrase</fullName>
    </recommendedName>
</protein>
<feature type="compositionally biased region" description="Basic and acidic residues" evidence="1">
    <location>
        <begin position="39"/>
        <end position="50"/>
    </location>
</feature>